<keyword evidence="1" id="KW-0472">Membrane</keyword>
<evidence type="ECO:0000256" key="1">
    <source>
        <dbReference type="SAM" id="Phobius"/>
    </source>
</evidence>
<keyword evidence="1" id="KW-0812">Transmembrane</keyword>
<sequence>MIDECISVVDKALVYAAIIYTISSISLIPSAVYKLLDVLDEGTAILYANKKLKDKITPEINAKVDEMLNAWVEKNIILLDYAVNECRNVILKHEDMNTNEFETLMKELKSADSSYICYDCKEGMLFLESNTGWQCLLVDKKDRSFVELVDKDGNMVAFTLKDVEKSVLDRDVETGNAHALLVRYRFFVYDFKGGKAEVEWTICPDGRYFADEDGFGGEDCDELTVTAVIDRKGKVLVPFH</sequence>
<keyword evidence="3" id="KW-1185">Reference proteome</keyword>
<proteinExistence type="predicted"/>
<accession>A0A938WV71</accession>
<feature type="transmembrane region" description="Helical" evidence="1">
    <location>
        <begin position="12"/>
        <end position="33"/>
    </location>
</feature>
<comment type="caution">
    <text evidence="2">The sequence shown here is derived from an EMBL/GenBank/DDBJ whole genome shotgun (WGS) entry which is preliminary data.</text>
</comment>
<dbReference type="RefSeq" id="WP_205104692.1">
    <property type="nucleotide sequence ID" value="NZ_JACJJG010000036.1"/>
</dbReference>
<reference evidence="2" key="2">
    <citation type="journal article" date="2021" name="Sci. Rep.">
        <title>The distribution of antibiotic resistance genes in chicken gut microbiota commensals.</title>
        <authorList>
            <person name="Juricova H."/>
            <person name="Matiasovicova J."/>
            <person name="Kubasova T."/>
            <person name="Cejkova D."/>
            <person name="Rychlik I."/>
        </authorList>
    </citation>
    <scope>NUCLEOTIDE SEQUENCE</scope>
    <source>
        <strain evidence="2">An824</strain>
    </source>
</reference>
<evidence type="ECO:0000313" key="2">
    <source>
        <dbReference type="EMBL" id="MBM6673789.1"/>
    </source>
</evidence>
<keyword evidence="1" id="KW-1133">Transmembrane helix</keyword>
<evidence type="ECO:0000313" key="3">
    <source>
        <dbReference type="Proteomes" id="UP000706891"/>
    </source>
</evidence>
<organism evidence="2 3">
    <name type="scientific">Marseilla massiliensis</name>
    <dbReference type="NCBI Taxonomy" id="1841864"/>
    <lineage>
        <taxon>Bacteria</taxon>
        <taxon>Pseudomonadati</taxon>
        <taxon>Bacteroidota</taxon>
        <taxon>Bacteroidia</taxon>
        <taxon>Bacteroidales</taxon>
        <taxon>Prevotellaceae</taxon>
        <taxon>Marseilla</taxon>
    </lineage>
</organism>
<dbReference type="EMBL" id="JACJJG010000036">
    <property type="protein sequence ID" value="MBM6673789.1"/>
    <property type="molecule type" value="Genomic_DNA"/>
</dbReference>
<name>A0A938WV71_9BACT</name>
<protein>
    <submittedName>
        <fullName evidence="2">Uncharacterized protein</fullName>
    </submittedName>
</protein>
<dbReference type="AlphaFoldDB" id="A0A938WV71"/>
<dbReference type="Proteomes" id="UP000706891">
    <property type="component" value="Unassembled WGS sequence"/>
</dbReference>
<gene>
    <name evidence="2" type="ORF">H6A34_07860</name>
</gene>
<reference evidence="2" key="1">
    <citation type="submission" date="2020-08" db="EMBL/GenBank/DDBJ databases">
        <authorList>
            <person name="Cejkova D."/>
            <person name="Kubasova T."/>
            <person name="Jahodarova E."/>
            <person name="Rychlik I."/>
        </authorList>
    </citation>
    <scope>NUCLEOTIDE SEQUENCE</scope>
    <source>
        <strain evidence="2">An824</strain>
    </source>
</reference>